<dbReference type="EMBL" id="LMVM01000038">
    <property type="protein sequence ID" value="PAV03582.1"/>
    <property type="molecule type" value="Genomic_DNA"/>
</dbReference>
<accession>A0A2A2H2G2</accession>
<dbReference type="InterPro" id="IPR016490">
    <property type="entry name" value="Tscrpt_reg_HTH_AF0396-typ3"/>
</dbReference>
<gene>
    <name evidence="3" type="ORF">ASJ80_01105</name>
</gene>
<dbReference type="InterPro" id="IPR001845">
    <property type="entry name" value="HTH_ArsR_DNA-bd_dom"/>
</dbReference>
<evidence type="ECO:0000259" key="1">
    <source>
        <dbReference type="Pfam" id="PF01022"/>
    </source>
</evidence>
<dbReference type="GO" id="GO:0003700">
    <property type="term" value="F:DNA-binding transcription factor activity"/>
    <property type="evidence" value="ECO:0007669"/>
    <property type="project" value="InterPro"/>
</dbReference>
<dbReference type="InterPro" id="IPR036390">
    <property type="entry name" value="WH_DNA-bd_sf"/>
</dbReference>
<feature type="domain" description="Methanogenesis regulatory protein FilR1 middle" evidence="2">
    <location>
        <begin position="136"/>
        <end position="267"/>
    </location>
</feature>
<dbReference type="Pfam" id="PF08350">
    <property type="entry name" value="FilR1_middle"/>
    <property type="match status" value="1"/>
</dbReference>
<dbReference type="SUPFAM" id="SSF46785">
    <property type="entry name" value="Winged helix' DNA-binding domain"/>
    <property type="match status" value="1"/>
</dbReference>
<dbReference type="Gene3D" id="1.10.10.10">
    <property type="entry name" value="Winged helix-like DNA-binding domain superfamily/Winged helix DNA-binding domain"/>
    <property type="match status" value="1"/>
</dbReference>
<evidence type="ECO:0000313" key="3">
    <source>
        <dbReference type="EMBL" id="PAV03582.1"/>
    </source>
</evidence>
<dbReference type="InterPro" id="IPR011991">
    <property type="entry name" value="ArsR-like_HTH"/>
</dbReference>
<sequence>MHITDILNFYEEVKDDIKSQSTSSVRTKIMISLSEGPKKTKDLRELTGIPASTILHGINELEKQELVIKEGDNFFLSEIGKIMALKLIDTIRASVSLKKLQKLLFNHEIRDIPHDLLMDVGHLSNSQLIEADNIDIFKVHGTHLEIVLDSKKIRGISPIFYPNYPETFKKIIESDIKVELILTSDVLKKTMQSTDSGEKDLKKLIKKGNLTLWTLDKDIKVAFTVTDKFMTMGFFSVNGMYDPTRNLVSNDSDALSWGNRLFEYYCMQADKVNFEK</sequence>
<comment type="caution">
    <text evidence="3">The sequence shown here is derived from an EMBL/GenBank/DDBJ whole genome shotgun (WGS) entry which is preliminary data.</text>
</comment>
<evidence type="ECO:0000259" key="2">
    <source>
        <dbReference type="Pfam" id="PF08350"/>
    </source>
</evidence>
<dbReference type="Proteomes" id="UP000217784">
    <property type="component" value="Unassembled WGS sequence"/>
</dbReference>
<dbReference type="PIRSF" id="PIRSF006692">
    <property type="entry name" value="TF_HTH_AF0396_prd"/>
    <property type="match status" value="1"/>
</dbReference>
<dbReference type="AlphaFoldDB" id="A0A2A2H2G2"/>
<name>A0A2A2H2G2_METBR</name>
<evidence type="ECO:0000313" key="4">
    <source>
        <dbReference type="Proteomes" id="UP000217784"/>
    </source>
</evidence>
<organism evidence="3 4">
    <name type="scientific">Methanobacterium bryantii</name>
    <dbReference type="NCBI Taxonomy" id="2161"/>
    <lineage>
        <taxon>Archaea</taxon>
        <taxon>Methanobacteriati</taxon>
        <taxon>Methanobacteriota</taxon>
        <taxon>Methanomada group</taxon>
        <taxon>Methanobacteria</taxon>
        <taxon>Methanobacteriales</taxon>
        <taxon>Methanobacteriaceae</taxon>
        <taxon>Methanobacterium</taxon>
    </lineage>
</organism>
<dbReference type="InterPro" id="IPR013561">
    <property type="entry name" value="FilR1_middle_dom"/>
</dbReference>
<protein>
    <recommendedName>
        <fullName evidence="5">Methanogenesis regulatory protein FilR1 middle domain-containing protein</fullName>
    </recommendedName>
</protein>
<evidence type="ECO:0008006" key="5">
    <source>
        <dbReference type="Google" id="ProtNLM"/>
    </source>
</evidence>
<proteinExistence type="predicted"/>
<feature type="domain" description="HTH arsR-type" evidence="1">
    <location>
        <begin position="24"/>
        <end position="69"/>
    </location>
</feature>
<dbReference type="OrthoDB" id="11410at2157"/>
<dbReference type="InterPro" id="IPR036388">
    <property type="entry name" value="WH-like_DNA-bd_sf"/>
</dbReference>
<dbReference type="RefSeq" id="WP_069582997.1">
    <property type="nucleotide sequence ID" value="NZ_LMVM01000038.1"/>
</dbReference>
<dbReference type="Pfam" id="PF01022">
    <property type="entry name" value="HTH_5"/>
    <property type="match status" value="1"/>
</dbReference>
<reference evidence="3 4" key="1">
    <citation type="journal article" date="2017" name="BMC Genomics">
        <title>Genomic analysis of methanogenic archaea reveals a shift towards energy conservation.</title>
        <authorList>
            <person name="Gilmore S.P."/>
            <person name="Henske J.K."/>
            <person name="Sexton J.A."/>
            <person name="Solomon K.V."/>
            <person name="Seppala S."/>
            <person name="Yoo J.I."/>
            <person name="Huyett L.M."/>
            <person name="Pressman A."/>
            <person name="Cogan J.Z."/>
            <person name="Kivenson V."/>
            <person name="Peng X."/>
            <person name="Tan Y."/>
            <person name="Valentine D.L."/>
            <person name="O'Malley M.A."/>
        </authorList>
    </citation>
    <scope>NUCLEOTIDE SEQUENCE [LARGE SCALE GENOMIC DNA]</scope>
    <source>
        <strain evidence="3 4">M.o.H.</strain>
    </source>
</reference>
<keyword evidence="4" id="KW-1185">Reference proteome</keyword>
<dbReference type="CDD" id="cd00090">
    <property type="entry name" value="HTH_ARSR"/>
    <property type="match status" value="1"/>
</dbReference>